<comment type="similarity">
    <text evidence="2">Belongs to the TAF9 family.</text>
</comment>
<evidence type="ECO:0000256" key="4">
    <source>
        <dbReference type="ARBA" id="ARBA00023163"/>
    </source>
</evidence>
<evidence type="ECO:0000256" key="6">
    <source>
        <dbReference type="SAM" id="MobiDB-lite"/>
    </source>
</evidence>
<comment type="subcellular location">
    <subcellularLocation>
        <location evidence="1">Nucleus</location>
    </subcellularLocation>
</comment>
<dbReference type="EMBL" id="JBAMIC010000013">
    <property type="protein sequence ID" value="KAK7097042.1"/>
    <property type="molecule type" value="Genomic_DNA"/>
</dbReference>
<dbReference type="InterPro" id="IPR051431">
    <property type="entry name" value="TFIID_subunit_9"/>
</dbReference>
<accession>A0AAN9B1A0</accession>
<proteinExistence type="inferred from homology"/>
<dbReference type="Pfam" id="PF02291">
    <property type="entry name" value="TFIID-31kDa"/>
    <property type="match status" value="1"/>
</dbReference>
<reference evidence="7 8" key="1">
    <citation type="submission" date="2024-02" db="EMBL/GenBank/DDBJ databases">
        <title>Chromosome-scale genome assembly of the rough periwinkle Littorina saxatilis.</title>
        <authorList>
            <person name="De Jode A."/>
            <person name="Faria R."/>
            <person name="Formenti G."/>
            <person name="Sims Y."/>
            <person name="Smith T.P."/>
            <person name="Tracey A."/>
            <person name="Wood J.M.D."/>
            <person name="Zagrodzka Z.B."/>
            <person name="Johannesson K."/>
            <person name="Butlin R.K."/>
            <person name="Leder E.H."/>
        </authorList>
    </citation>
    <scope>NUCLEOTIDE SEQUENCE [LARGE SCALE GENOMIC DNA]</scope>
    <source>
        <strain evidence="7">Snail1</strain>
        <tissue evidence="7">Muscle</tissue>
    </source>
</reference>
<name>A0AAN9B1A0_9CAEN</name>
<dbReference type="FunFam" id="1.10.20.10:FF:000018">
    <property type="entry name" value="Transcription initiation factor TFIID subunit 9"/>
    <property type="match status" value="1"/>
</dbReference>
<evidence type="ECO:0000256" key="1">
    <source>
        <dbReference type="ARBA" id="ARBA00004123"/>
    </source>
</evidence>
<dbReference type="InterPro" id="IPR003162">
    <property type="entry name" value="TFIID-31"/>
</dbReference>
<dbReference type="GO" id="GO:0051123">
    <property type="term" value="P:RNA polymerase II preinitiation complex assembly"/>
    <property type="evidence" value="ECO:0007669"/>
    <property type="project" value="TreeGrafter"/>
</dbReference>
<dbReference type="PANTHER" id="PTHR48068:SF4">
    <property type="entry name" value="TATA-BOX BINDING PROTEIN ASSOCIATED FACTOR 9"/>
    <property type="match status" value="1"/>
</dbReference>
<keyword evidence="8" id="KW-1185">Reference proteome</keyword>
<comment type="caution">
    <text evidence="7">The sequence shown here is derived from an EMBL/GenBank/DDBJ whole genome shotgun (WGS) entry which is preliminary data.</text>
</comment>
<keyword evidence="4" id="KW-0804">Transcription</keyword>
<sequence>MASNAKSTPRDAQVMAAILKDMGVVEFEPRLINQMLEFAYRYVTDILDDAKVYSQHANKKNLDTEDVKLAVQCRTDQSFTNPPVRDMLQEIARQKNSQPLPAIKPYGGPRLLPDRYCLTAINFRLKSAKKPVSQPRIQFGLPSQQRISLASSGKGIVKNIGGSGGQSLTMVPKAGGVSGAVSAGQVTIISKPVVATPKPTIRINTGQTAGIGASGLAQMVTQSATPSSSFPSASSLLSSGVLSSATSLPASSVLPPSTSGPTISFNPLKRKAEDDDYDA</sequence>
<dbReference type="GO" id="GO:0000124">
    <property type="term" value="C:SAGA complex"/>
    <property type="evidence" value="ECO:0007669"/>
    <property type="project" value="TreeGrafter"/>
</dbReference>
<dbReference type="GO" id="GO:0003713">
    <property type="term" value="F:transcription coactivator activity"/>
    <property type="evidence" value="ECO:0007669"/>
    <property type="project" value="TreeGrafter"/>
</dbReference>
<gene>
    <name evidence="7" type="ORF">V1264_004078</name>
</gene>
<dbReference type="AlphaFoldDB" id="A0AAN9B1A0"/>
<evidence type="ECO:0000313" key="8">
    <source>
        <dbReference type="Proteomes" id="UP001374579"/>
    </source>
</evidence>
<dbReference type="GO" id="GO:0005669">
    <property type="term" value="C:transcription factor TFIID complex"/>
    <property type="evidence" value="ECO:0007669"/>
    <property type="project" value="TreeGrafter"/>
</dbReference>
<feature type="region of interest" description="Disordered" evidence="6">
    <location>
        <begin position="247"/>
        <end position="279"/>
    </location>
</feature>
<dbReference type="GO" id="GO:0016251">
    <property type="term" value="F:RNA polymerase II general transcription initiation factor activity"/>
    <property type="evidence" value="ECO:0007669"/>
    <property type="project" value="TreeGrafter"/>
</dbReference>
<dbReference type="Gene3D" id="1.10.20.10">
    <property type="entry name" value="Histone, subunit A"/>
    <property type="match status" value="1"/>
</dbReference>
<organism evidence="7 8">
    <name type="scientific">Littorina saxatilis</name>
    <dbReference type="NCBI Taxonomy" id="31220"/>
    <lineage>
        <taxon>Eukaryota</taxon>
        <taxon>Metazoa</taxon>
        <taxon>Spiralia</taxon>
        <taxon>Lophotrochozoa</taxon>
        <taxon>Mollusca</taxon>
        <taxon>Gastropoda</taxon>
        <taxon>Caenogastropoda</taxon>
        <taxon>Littorinimorpha</taxon>
        <taxon>Littorinoidea</taxon>
        <taxon>Littorinidae</taxon>
        <taxon>Littorina</taxon>
    </lineage>
</organism>
<dbReference type="InterPro" id="IPR009072">
    <property type="entry name" value="Histone-fold"/>
</dbReference>
<evidence type="ECO:0008006" key="9">
    <source>
        <dbReference type="Google" id="ProtNLM"/>
    </source>
</evidence>
<keyword evidence="3" id="KW-0805">Transcription regulation</keyword>
<protein>
    <recommendedName>
        <fullName evidence="9">Transcription initiation factor TFIID subunit 9</fullName>
    </recommendedName>
</protein>
<dbReference type="CDD" id="cd07979">
    <property type="entry name" value="HFD_TAF9"/>
    <property type="match status" value="1"/>
</dbReference>
<evidence type="ECO:0000256" key="2">
    <source>
        <dbReference type="ARBA" id="ARBA00007646"/>
    </source>
</evidence>
<dbReference type="PANTHER" id="PTHR48068">
    <property type="entry name" value="TAF9 RNA POLYMERASE II, TATA BOX-BINDING PROTEIN (TBP)-ASSOCIATED FACTOR"/>
    <property type="match status" value="1"/>
</dbReference>
<evidence type="ECO:0000256" key="5">
    <source>
        <dbReference type="ARBA" id="ARBA00023242"/>
    </source>
</evidence>
<dbReference type="Proteomes" id="UP001374579">
    <property type="component" value="Unassembled WGS sequence"/>
</dbReference>
<dbReference type="GO" id="GO:0046982">
    <property type="term" value="F:protein heterodimerization activity"/>
    <property type="evidence" value="ECO:0007669"/>
    <property type="project" value="InterPro"/>
</dbReference>
<keyword evidence="5" id="KW-0539">Nucleus</keyword>
<dbReference type="SUPFAM" id="SSF47113">
    <property type="entry name" value="Histone-fold"/>
    <property type="match status" value="1"/>
</dbReference>
<feature type="compositionally biased region" description="Polar residues" evidence="6">
    <location>
        <begin position="254"/>
        <end position="265"/>
    </location>
</feature>
<evidence type="ECO:0000313" key="7">
    <source>
        <dbReference type="EMBL" id="KAK7097042.1"/>
    </source>
</evidence>
<evidence type="ECO:0000256" key="3">
    <source>
        <dbReference type="ARBA" id="ARBA00023015"/>
    </source>
</evidence>